<dbReference type="EMBL" id="CP002467">
    <property type="protein sequence ID" value="ADV83504.1"/>
    <property type="molecule type" value="Genomic_DNA"/>
</dbReference>
<dbReference type="Gene3D" id="3.40.50.1360">
    <property type="match status" value="1"/>
</dbReference>
<dbReference type="GO" id="GO:0019262">
    <property type="term" value="P:N-acetylneuraminate catabolic process"/>
    <property type="evidence" value="ECO:0007669"/>
    <property type="project" value="TreeGrafter"/>
</dbReference>
<dbReference type="STRING" id="401053.AciPR4_2730"/>
<dbReference type="KEGG" id="tsa:AciPR4_2730"/>
<dbReference type="Pfam" id="PF01182">
    <property type="entry name" value="Glucosamine_iso"/>
    <property type="match status" value="1"/>
</dbReference>
<dbReference type="InterPro" id="IPR037171">
    <property type="entry name" value="NagB/RpiA_transferase-like"/>
</dbReference>
<dbReference type="CDD" id="cd01399">
    <property type="entry name" value="GlcN6P_deaminase"/>
    <property type="match status" value="1"/>
</dbReference>
<evidence type="ECO:0000313" key="3">
    <source>
        <dbReference type="Proteomes" id="UP000006844"/>
    </source>
</evidence>
<keyword evidence="3" id="KW-1185">Reference proteome</keyword>
<feature type="domain" description="Glucosamine/galactosamine-6-phosphate isomerase" evidence="1">
    <location>
        <begin position="23"/>
        <end position="244"/>
    </location>
</feature>
<evidence type="ECO:0000313" key="2">
    <source>
        <dbReference type="EMBL" id="ADV83504.1"/>
    </source>
</evidence>
<name>E8V2M9_TERSS</name>
<dbReference type="RefSeq" id="WP_013569237.1">
    <property type="nucleotide sequence ID" value="NC_014963.1"/>
</dbReference>
<dbReference type="GO" id="GO:0005737">
    <property type="term" value="C:cytoplasm"/>
    <property type="evidence" value="ECO:0007669"/>
    <property type="project" value="TreeGrafter"/>
</dbReference>
<dbReference type="PANTHER" id="PTHR11280">
    <property type="entry name" value="GLUCOSAMINE-6-PHOSPHATE ISOMERASE"/>
    <property type="match status" value="1"/>
</dbReference>
<evidence type="ECO:0000259" key="1">
    <source>
        <dbReference type="Pfam" id="PF01182"/>
    </source>
</evidence>
<accession>E8V2M9</accession>
<dbReference type="PANTHER" id="PTHR11280:SF6">
    <property type="entry name" value="GLUCOSAMINE-6-PHOSPHATE ISOMERASE NAGB"/>
    <property type="match status" value="1"/>
</dbReference>
<protein>
    <submittedName>
        <fullName evidence="2">Glucosamine-6-phosphate deaminase</fullName>
        <ecNumber evidence="2">3.5.99.6</ecNumber>
    </submittedName>
</protein>
<dbReference type="GO" id="GO:0042802">
    <property type="term" value="F:identical protein binding"/>
    <property type="evidence" value="ECO:0007669"/>
    <property type="project" value="TreeGrafter"/>
</dbReference>
<dbReference type="HOGENOM" id="CLU_049611_1_0_0"/>
<dbReference type="GO" id="GO:0004342">
    <property type="term" value="F:glucosamine-6-phosphate deaminase activity"/>
    <property type="evidence" value="ECO:0007669"/>
    <property type="project" value="UniProtKB-EC"/>
</dbReference>
<proteinExistence type="predicted"/>
<keyword evidence="2" id="KW-0378">Hydrolase</keyword>
<gene>
    <name evidence="2" type="ordered locus">AciPR4_2730</name>
</gene>
<sequence length="266" mass="28820">MSIEATQVRYGKVGEMRVEVHPTREAMGAAAALATAKEILRFGKVGKIVSVIFATGASQLATLDALTRIEGLPWQQVVGFHMDEYVGLPMEHPASFRGYLRRNLTQKVGMQKFFEIDGTAANLEEVCATYAKEMRSIPPQICMVGIGENGHLAFNDPGVADFSDPLDVKVVPLDATCRIQQTAEGWFANPAEVPAEAISITIPTILRVPTLIVSVPGSRKASIVRRTLEEPISTACPATILREHPGTVLYLDEEAAAEIGNYLSVD</sequence>
<dbReference type="eggNOG" id="COG0363">
    <property type="taxonomic scope" value="Bacteria"/>
</dbReference>
<dbReference type="GO" id="GO:0006043">
    <property type="term" value="P:glucosamine catabolic process"/>
    <property type="evidence" value="ECO:0007669"/>
    <property type="project" value="TreeGrafter"/>
</dbReference>
<dbReference type="GO" id="GO:0005975">
    <property type="term" value="P:carbohydrate metabolic process"/>
    <property type="evidence" value="ECO:0007669"/>
    <property type="project" value="InterPro"/>
</dbReference>
<reference evidence="2 3" key="1">
    <citation type="journal article" date="2012" name="Stand. Genomic Sci.">
        <title>Complete genome sequence of Terriglobus saanensis type strain SP1PR4(T), an Acidobacteria from tundra soil.</title>
        <authorList>
            <person name="Rawat S.R."/>
            <person name="Mannisto M.K."/>
            <person name="Starovoytov V."/>
            <person name="Goodwin L."/>
            <person name="Nolan M."/>
            <person name="Hauser L."/>
            <person name="Land M."/>
            <person name="Davenport K.W."/>
            <person name="Woyke T."/>
            <person name="Haggblom M.M."/>
        </authorList>
    </citation>
    <scope>NUCLEOTIDE SEQUENCE</scope>
    <source>
        <strain evidence="3">ATCC BAA-1853 / DSM 23119 / SP1PR4</strain>
    </source>
</reference>
<dbReference type="SUPFAM" id="SSF100950">
    <property type="entry name" value="NagB/RpiA/CoA transferase-like"/>
    <property type="match status" value="1"/>
</dbReference>
<dbReference type="InterPro" id="IPR004547">
    <property type="entry name" value="Glucosamine6P_isomerase"/>
</dbReference>
<dbReference type="Proteomes" id="UP000006844">
    <property type="component" value="Chromosome"/>
</dbReference>
<dbReference type="EC" id="3.5.99.6" evidence="2"/>
<dbReference type="OrthoDB" id="9791139at2"/>
<dbReference type="GO" id="GO:0006046">
    <property type="term" value="P:N-acetylglucosamine catabolic process"/>
    <property type="evidence" value="ECO:0007669"/>
    <property type="project" value="TreeGrafter"/>
</dbReference>
<dbReference type="AlphaFoldDB" id="E8V2M9"/>
<dbReference type="InterPro" id="IPR006148">
    <property type="entry name" value="Glc/Gal-6P_isomerase"/>
</dbReference>
<organism evidence="2 3">
    <name type="scientific">Terriglobus saanensis (strain ATCC BAA-1853 / DSM 23119 / SP1PR4)</name>
    <dbReference type="NCBI Taxonomy" id="401053"/>
    <lineage>
        <taxon>Bacteria</taxon>
        <taxon>Pseudomonadati</taxon>
        <taxon>Acidobacteriota</taxon>
        <taxon>Terriglobia</taxon>
        <taxon>Terriglobales</taxon>
        <taxon>Acidobacteriaceae</taxon>
        <taxon>Terriglobus</taxon>
    </lineage>
</organism>